<sequence length="294" mass="31074">MAGLSQHTASVPSKPLVKPLRLLRAPVNGLVRAMQSAGRWLTFVAQTFWLLPVTIRKYRRETMVVMNNLAWGRGSIIVDGGVVSVLGILGVTVGAIVAIEAFATLNLIGLGALAGVIGGWGNVREMAPLVAGVAFASQAGCRMTAEIGSMRIADEIDATEAMGLRAIPFVVGTRVIGGLLCVIPGFLLTLAISFVTSSVMIKIIYGQPGGTYDHYFVQFLTVTDVAQSLLKAVVYCTAVTLIHCYYGFFAAGGPVGVGEASGRAIRTSLVTIMVLDLATTILLWGLRPEFVFKG</sequence>
<evidence type="ECO:0000313" key="3">
    <source>
        <dbReference type="Proteomes" id="UP000287177"/>
    </source>
</evidence>
<proteinExistence type="predicted"/>
<feature type="transmembrane region" description="Helical" evidence="1">
    <location>
        <begin position="105"/>
        <end position="123"/>
    </location>
</feature>
<organism evidence="2 3">
    <name type="scientific">Mycolicibacterium elephantis DSM 44368</name>
    <dbReference type="NCBI Taxonomy" id="1335622"/>
    <lineage>
        <taxon>Bacteria</taxon>
        <taxon>Bacillati</taxon>
        <taxon>Actinomycetota</taxon>
        <taxon>Actinomycetes</taxon>
        <taxon>Mycobacteriales</taxon>
        <taxon>Mycobacteriaceae</taxon>
        <taxon>Mycolicibacterium</taxon>
    </lineage>
</organism>
<comment type="caution">
    <text evidence="2">The sequence shown here is derived from an EMBL/GenBank/DDBJ whole genome shotgun (WGS) entry which is preliminary data.</text>
</comment>
<dbReference type="GO" id="GO:0005548">
    <property type="term" value="F:phospholipid transporter activity"/>
    <property type="evidence" value="ECO:0007669"/>
    <property type="project" value="TreeGrafter"/>
</dbReference>
<keyword evidence="1" id="KW-0472">Membrane</keyword>
<dbReference type="PANTHER" id="PTHR30188:SF13">
    <property type="entry name" value="CONSERVED HYPOTHETICAL INTEGRAL MEMBRANE PROTEIN YRBE3B"/>
    <property type="match status" value="1"/>
</dbReference>
<feature type="transmembrane region" description="Helical" evidence="1">
    <location>
        <begin position="76"/>
        <end position="99"/>
    </location>
</feature>
<dbReference type="InterPro" id="IPR030802">
    <property type="entry name" value="Permease_MalE"/>
</dbReference>
<gene>
    <name evidence="2" type="ORF">MELE44368_03690</name>
</gene>
<dbReference type="Proteomes" id="UP000287177">
    <property type="component" value="Unassembled WGS sequence"/>
</dbReference>
<dbReference type="Pfam" id="PF02405">
    <property type="entry name" value="MlaE"/>
    <property type="match status" value="1"/>
</dbReference>
<accession>A0A439DRF8</accession>
<keyword evidence="1" id="KW-0812">Transmembrane</keyword>
<dbReference type="EMBL" id="ATDN01000023">
    <property type="protein sequence ID" value="RWA18745.1"/>
    <property type="molecule type" value="Genomic_DNA"/>
</dbReference>
<dbReference type="GO" id="GO:0043190">
    <property type="term" value="C:ATP-binding cassette (ABC) transporter complex"/>
    <property type="evidence" value="ECO:0007669"/>
    <property type="project" value="InterPro"/>
</dbReference>
<reference evidence="2 3" key="1">
    <citation type="submission" date="2013-06" db="EMBL/GenBank/DDBJ databases">
        <title>The draft sequence of the Mycobacterium elephantis genome.</title>
        <authorList>
            <person name="Pettersson F.B."/>
            <person name="Das S."/>
            <person name="Dasgupta S."/>
            <person name="Bhattacharya A."/>
            <person name="Kirsebom L.A."/>
        </authorList>
    </citation>
    <scope>NUCLEOTIDE SEQUENCE [LARGE SCALE GENOMIC DNA]</scope>
    <source>
        <strain evidence="2 3">DSM 44368</strain>
    </source>
</reference>
<dbReference type="RefSeq" id="WP_409366132.1">
    <property type="nucleotide sequence ID" value="NZ_ATDN01000023.1"/>
</dbReference>
<feature type="transmembrane region" description="Helical" evidence="1">
    <location>
        <begin position="37"/>
        <end position="55"/>
    </location>
</feature>
<protein>
    <submittedName>
        <fullName evidence="2">ABC transporter permease</fullName>
    </submittedName>
</protein>
<dbReference type="AlphaFoldDB" id="A0A439DRF8"/>
<feature type="transmembrane region" description="Helical" evidence="1">
    <location>
        <begin position="232"/>
        <end position="252"/>
    </location>
</feature>
<dbReference type="PANTHER" id="PTHR30188">
    <property type="entry name" value="ABC TRANSPORTER PERMEASE PROTEIN-RELATED"/>
    <property type="match status" value="1"/>
</dbReference>
<name>A0A439DRF8_9MYCO</name>
<evidence type="ECO:0000256" key="1">
    <source>
        <dbReference type="SAM" id="Phobius"/>
    </source>
</evidence>
<keyword evidence="1" id="KW-1133">Transmembrane helix</keyword>
<feature type="transmembrane region" description="Helical" evidence="1">
    <location>
        <begin position="264"/>
        <end position="286"/>
    </location>
</feature>
<keyword evidence="3" id="KW-1185">Reference proteome</keyword>
<evidence type="ECO:0000313" key="2">
    <source>
        <dbReference type="EMBL" id="RWA18745.1"/>
    </source>
</evidence>
<feature type="transmembrane region" description="Helical" evidence="1">
    <location>
        <begin position="175"/>
        <end position="205"/>
    </location>
</feature>